<sequence>GQPSLLNDIDLCFLSSLLELYPCMYLDEIQAELEKSHKVHVSIQVLVQALQKLDLS</sequence>
<organism evidence="1 2">
    <name type="scientific">Collybiopsis luxurians FD-317 M1</name>
    <dbReference type="NCBI Taxonomy" id="944289"/>
    <lineage>
        <taxon>Eukaryota</taxon>
        <taxon>Fungi</taxon>
        <taxon>Dikarya</taxon>
        <taxon>Basidiomycota</taxon>
        <taxon>Agaricomycotina</taxon>
        <taxon>Agaricomycetes</taxon>
        <taxon>Agaricomycetidae</taxon>
        <taxon>Agaricales</taxon>
        <taxon>Marasmiineae</taxon>
        <taxon>Omphalotaceae</taxon>
        <taxon>Collybiopsis</taxon>
        <taxon>Collybiopsis luxurians</taxon>
    </lineage>
</organism>
<feature type="non-terminal residue" evidence="1">
    <location>
        <position position="1"/>
    </location>
</feature>
<keyword evidence="2" id="KW-1185">Reference proteome</keyword>
<dbReference type="EMBL" id="KN834784">
    <property type="protein sequence ID" value="KIK58571.1"/>
    <property type="molecule type" value="Genomic_DNA"/>
</dbReference>
<proteinExistence type="predicted"/>
<dbReference type="AlphaFoldDB" id="A0A0D0BT87"/>
<reference evidence="1 2" key="1">
    <citation type="submission" date="2014-04" db="EMBL/GenBank/DDBJ databases">
        <title>Evolutionary Origins and Diversification of the Mycorrhizal Mutualists.</title>
        <authorList>
            <consortium name="DOE Joint Genome Institute"/>
            <consortium name="Mycorrhizal Genomics Consortium"/>
            <person name="Kohler A."/>
            <person name="Kuo A."/>
            <person name="Nagy L.G."/>
            <person name="Floudas D."/>
            <person name="Copeland A."/>
            <person name="Barry K.W."/>
            <person name="Cichocki N."/>
            <person name="Veneault-Fourrey C."/>
            <person name="LaButti K."/>
            <person name="Lindquist E.A."/>
            <person name="Lipzen A."/>
            <person name="Lundell T."/>
            <person name="Morin E."/>
            <person name="Murat C."/>
            <person name="Riley R."/>
            <person name="Ohm R."/>
            <person name="Sun H."/>
            <person name="Tunlid A."/>
            <person name="Henrissat B."/>
            <person name="Grigoriev I.V."/>
            <person name="Hibbett D.S."/>
            <person name="Martin F."/>
        </authorList>
    </citation>
    <scope>NUCLEOTIDE SEQUENCE [LARGE SCALE GENOMIC DNA]</scope>
    <source>
        <strain evidence="1 2">FD-317 M1</strain>
    </source>
</reference>
<evidence type="ECO:0000313" key="1">
    <source>
        <dbReference type="EMBL" id="KIK58571.1"/>
    </source>
</evidence>
<gene>
    <name evidence="1" type="ORF">GYMLUDRAFT_170685</name>
</gene>
<dbReference type="Proteomes" id="UP000053593">
    <property type="component" value="Unassembled WGS sequence"/>
</dbReference>
<evidence type="ECO:0000313" key="2">
    <source>
        <dbReference type="Proteomes" id="UP000053593"/>
    </source>
</evidence>
<accession>A0A0D0BT87</accession>
<name>A0A0D0BT87_9AGAR</name>
<protein>
    <submittedName>
        <fullName evidence="1">Uncharacterized protein</fullName>
    </submittedName>
</protein>
<dbReference type="HOGENOM" id="CLU_3019861_0_0_1"/>
<dbReference type="OrthoDB" id="3012036at2759"/>